<name>A0ABC9Y4Y6_GRUJA</name>
<dbReference type="EMBL" id="BAAFJT010000040">
    <property type="protein sequence ID" value="GAB0204594.1"/>
    <property type="molecule type" value="Genomic_DNA"/>
</dbReference>
<dbReference type="AlphaFoldDB" id="A0ABC9Y4Y6"/>
<evidence type="ECO:0000313" key="2">
    <source>
        <dbReference type="Proteomes" id="UP001623348"/>
    </source>
</evidence>
<dbReference type="Proteomes" id="UP001623348">
    <property type="component" value="Unassembled WGS sequence"/>
</dbReference>
<evidence type="ECO:0008006" key="3">
    <source>
        <dbReference type="Google" id="ProtNLM"/>
    </source>
</evidence>
<gene>
    <name evidence="1" type="ORF">GRJ2_002925000</name>
</gene>
<keyword evidence="2" id="KW-1185">Reference proteome</keyword>
<reference evidence="1 2" key="1">
    <citation type="submission" date="2024-06" db="EMBL/GenBank/DDBJ databases">
        <title>The draft genome of Grus japonensis, version 3.</title>
        <authorList>
            <person name="Nabeshima K."/>
            <person name="Suzuki S."/>
            <person name="Onuma M."/>
        </authorList>
    </citation>
    <scope>NUCLEOTIDE SEQUENCE [LARGE SCALE GENOMIC DNA]</scope>
    <source>
        <strain evidence="1 2">451A</strain>
    </source>
</reference>
<comment type="caution">
    <text evidence="1">The sequence shown here is derived from an EMBL/GenBank/DDBJ whole genome shotgun (WGS) entry which is preliminary data.</text>
</comment>
<proteinExistence type="predicted"/>
<organism evidence="1 2">
    <name type="scientific">Grus japonensis</name>
    <name type="common">Japanese crane</name>
    <name type="synonym">Red-crowned crane</name>
    <dbReference type="NCBI Taxonomy" id="30415"/>
    <lineage>
        <taxon>Eukaryota</taxon>
        <taxon>Metazoa</taxon>
        <taxon>Chordata</taxon>
        <taxon>Craniata</taxon>
        <taxon>Vertebrata</taxon>
        <taxon>Euteleostomi</taxon>
        <taxon>Archelosauria</taxon>
        <taxon>Archosauria</taxon>
        <taxon>Dinosauria</taxon>
        <taxon>Saurischia</taxon>
        <taxon>Theropoda</taxon>
        <taxon>Coelurosauria</taxon>
        <taxon>Aves</taxon>
        <taxon>Neognathae</taxon>
        <taxon>Neoaves</taxon>
        <taxon>Gruiformes</taxon>
        <taxon>Gruidae</taxon>
        <taxon>Grus</taxon>
    </lineage>
</organism>
<accession>A0ABC9Y4Y6</accession>
<protein>
    <recommendedName>
        <fullName evidence="3">Rna-directed dna polymerase from mobile element jockey-like</fullName>
    </recommendedName>
</protein>
<dbReference type="PANTHER" id="PTHR33332">
    <property type="entry name" value="REVERSE TRANSCRIPTASE DOMAIN-CONTAINING PROTEIN"/>
    <property type="match status" value="1"/>
</dbReference>
<sequence length="318" mass="36002">MPAGSKTDPPLAKAEPISDSGCVFARKCRNLDFIVKECPGSLMPVPAIDAQSREKDHRSAREHRKCNTEEFQPVSQLHPGLKFNATVQAQWIECTLSKFADSTKLCGAVDTLEGRDAIQRDLDRLEEWAHANSLKFSKAKYKVLHTCCGNPKHKNRPGGEWIESNPEEKDFVVLVDEKVNMSWQYALAAQEADQLYPGLHQKERDWQVKRCDSAPLLHSCETPPGVLHPALEAPVQERHGAVGECPEEDHKVDHLSYEDRLRELVLFSLEKRKLWGDLIPAFRGLKGTHKKSGERLFTRACSDRTRGNGFKLKEGRFR</sequence>
<evidence type="ECO:0000313" key="1">
    <source>
        <dbReference type="EMBL" id="GAB0204594.1"/>
    </source>
</evidence>